<dbReference type="PANTHER" id="PTHR45902:SF5">
    <property type="entry name" value="G-PROTEIN COUPLED RECEPTORS FAMILY 2 PROFILE 2 DOMAIN-CONTAINING PROTEIN"/>
    <property type="match status" value="1"/>
</dbReference>
<dbReference type="InterPro" id="IPR017981">
    <property type="entry name" value="GPCR_2-like_7TM"/>
</dbReference>
<dbReference type="InterPro" id="IPR000832">
    <property type="entry name" value="GPCR_2_secretin-like"/>
</dbReference>
<evidence type="ECO:0000256" key="6">
    <source>
        <dbReference type="SAM" id="Phobius"/>
    </source>
</evidence>
<feature type="transmembrane region" description="Helical" evidence="6">
    <location>
        <begin position="18"/>
        <end position="40"/>
    </location>
</feature>
<protein>
    <recommendedName>
        <fullName evidence="7">G-protein coupled receptors family 2 profile 2 domain-containing protein</fullName>
    </recommendedName>
</protein>
<dbReference type="Pfam" id="PF00002">
    <property type="entry name" value="7tm_2"/>
    <property type="match status" value="1"/>
</dbReference>
<feature type="transmembrane region" description="Helical" evidence="6">
    <location>
        <begin position="246"/>
        <end position="267"/>
    </location>
</feature>
<dbReference type="Proteomes" id="UP001367676">
    <property type="component" value="Unassembled WGS sequence"/>
</dbReference>
<feature type="transmembrane region" description="Helical" evidence="6">
    <location>
        <begin position="220"/>
        <end position="240"/>
    </location>
</feature>
<evidence type="ECO:0000256" key="3">
    <source>
        <dbReference type="ARBA" id="ARBA00022989"/>
    </source>
</evidence>
<feature type="domain" description="G-protein coupled receptors family 2 profile 2" evidence="7">
    <location>
        <begin position="16"/>
        <end position="269"/>
    </location>
</feature>
<reference evidence="8 9" key="1">
    <citation type="submission" date="2024-03" db="EMBL/GenBank/DDBJ databases">
        <title>Adaptation during the transition from Ophiocordyceps entomopathogen to insect associate is accompanied by gene loss and intensified selection.</title>
        <authorList>
            <person name="Ward C.M."/>
            <person name="Onetto C.A."/>
            <person name="Borneman A.R."/>
        </authorList>
    </citation>
    <scope>NUCLEOTIDE SEQUENCE [LARGE SCALE GENOMIC DNA]</scope>
    <source>
        <strain evidence="8">AWRI1</strain>
        <tissue evidence="8">Single Adult Female</tissue>
    </source>
</reference>
<evidence type="ECO:0000259" key="7">
    <source>
        <dbReference type="PROSITE" id="PS50261"/>
    </source>
</evidence>
<comment type="subcellular location">
    <subcellularLocation>
        <location evidence="1">Membrane</location>
        <topology evidence="1">Multi-pass membrane protein</topology>
    </subcellularLocation>
</comment>
<dbReference type="PANTHER" id="PTHR45902">
    <property type="entry name" value="LATROPHILIN RECEPTOR-LIKE PROTEIN A"/>
    <property type="match status" value="1"/>
</dbReference>
<dbReference type="GO" id="GO:0016020">
    <property type="term" value="C:membrane"/>
    <property type="evidence" value="ECO:0007669"/>
    <property type="project" value="UniProtKB-SubCell"/>
</dbReference>
<dbReference type="GO" id="GO:0004888">
    <property type="term" value="F:transmembrane signaling receptor activity"/>
    <property type="evidence" value="ECO:0007669"/>
    <property type="project" value="InterPro"/>
</dbReference>
<keyword evidence="3 6" id="KW-1133">Transmembrane helix</keyword>
<feature type="region of interest" description="Disordered" evidence="5">
    <location>
        <begin position="291"/>
        <end position="311"/>
    </location>
</feature>
<dbReference type="InterPro" id="IPR053231">
    <property type="entry name" value="GPCR_LN-TM7"/>
</dbReference>
<feature type="transmembrane region" description="Helical" evidence="6">
    <location>
        <begin position="75"/>
        <end position="98"/>
    </location>
</feature>
<dbReference type="GO" id="GO:0007166">
    <property type="term" value="P:cell surface receptor signaling pathway"/>
    <property type="evidence" value="ECO:0007669"/>
    <property type="project" value="InterPro"/>
</dbReference>
<keyword evidence="9" id="KW-1185">Reference proteome</keyword>
<name>A0AAN9T7A3_9HEMI</name>
<dbReference type="EMBL" id="JBBCAQ010000038">
    <property type="protein sequence ID" value="KAK7572059.1"/>
    <property type="molecule type" value="Genomic_DNA"/>
</dbReference>
<dbReference type="PROSITE" id="PS50261">
    <property type="entry name" value="G_PROTEIN_RECEP_F2_4"/>
    <property type="match status" value="1"/>
</dbReference>
<evidence type="ECO:0000313" key="8">
    <source>
        <dbReference type="EMBL" id="KAK7572059.1"/>
    </source>
</evidence>
<evidence type="ECO:0000256" key="1">
    <source>
        <dbReference type="ARBA" id="ARBA00004141"/>
    </source>
</evidence>
<gene>
    <name evidence="8" type="ORF">V9T40_014531</name>
</gene>
<evidence type="ECO:0000256" key="4">
    <source>
        <dbReference type="ARBA" id="ARBA00023136"/>
    </source>
</evidence>
<proteinExistence type="predicted"/>
<evidence type="ECO:0000256" key="2">
    <source>
        <dbReference type="ARBA" id="ARBA00022692"/>
    </source>
</evidence>
<feature type="transmembrane region" description="Helical" evidence="6">
    <location>
        <begin position="125"/>
        <end position="146"/>
    </location>
</feature>
<accession>A0AAN9T7A3</accession>
<organism evidence="8 9">
    <name type="scientific">Parthenolecanium corni</name>
    <dbReference type="NCBI Taxonomy" id="536013"/>
    <lineage>
        <taxon>Eukaryota</taxon>
        <taxon>Metazoa</taxon>
        <taxon>Ecdysozoa</taxon>
        <taxon>Arthropoda</taxon>
        <taxon>Hexapoda</taxon>
        <taxon>Insecta</taxon>
        <taxon>Pterygota</taxon>
        <taxon>Neoptera</taxon>
        <taxon>Paraneoptera</taxon>
        <taxon>Hemiptera</taxon>
        <taxon>Sternorrhyncha</taxon>
        <taxon>Coccoidea</taxon>
        <taxon>Coccidae</taxon>
        <taxon>Parthenolecanium</taxon>
    </lineage>
</organism>
<evidence type="ECO:0000256" key="5">
    <source>
        <dbReference type="SAM" id="MobiDB-lite"/>
    </source>
</evidence>
<feature type="transmembrane region" description="Helical" evidence="6">
    <location>
        <begin position="52"/>
        <end position="69"/>
    </location>
</feature>
<evidence type="ECO:0000313" key="9">
    <source>
        <dbReference type="Proteomes" id="UP001367676"/>
    </source>
</evidence>
<dbReference type="AlphaFoldDB" id="A0AAN9T7A3"/>
<keyword evidence="4 6" id="KW-0472">Membrane</keyword>
<sequence length="311" mass="35755">MDSDTVDSEILQRLSTKLTAIICLSVSILFLCVHLIVFLITEYERTIMGKNFAMLCLTMLLGYLSYIGNIVLQNSIQSCIITVIACHFLSISQSAWLLSTSIETWKSIKTTKTQQDYELKNSWRFSYYSLYSWIMPAIITAGTMYLEFGDSNWSNELKPKFSDKSCGFGQANAFFLLHILPVNVNLAINFSFIAATIIKLQKMKTETLYYHQDMIKEFKYYLRLNGLIGITWLAGLISEYTRSEAITVIYVLLNAIQGSYIFLIMTFHDKISTFIYYVDTEYDMKMLNENESDDDLSQSERLTGMSDSTRI</sequence>
<feature type="compositionally biased region" description="Polar residues" evidence="5">
    <location>
        <begin position="299"/>
        <end position="311"/>
    </location>
</feature>
<feature type="transmembrane region" description="Helical" evidence="6">
    <location>
        <begin position="173"/>
        <end position="200"/>
    </location>
</feature>
<dbReference type="Gene3D" id="1.20.1070.10">
    <property type="entry name" value="Rhodopsin 7-helix transmembrane proteins"/>
    <property type="match status" value="1"/>
</dbReference>
<keyword evidence="2 6" id="KW-0812">Transmembrane</keyword>
<comment type="caution">
    <text evidence="8">The sequence shown here is derived from an EMBL/GenBank/DDBJ whole genome shotgun (WGS) entry which is preliminary data.</text>
</comment>